<dbReference type="EMBL" id="JBHRSL010000001">
    <property type="protein sequence ID" value="MFC3050551.1"/>
    <property type="molecule type" value="Genomic_DNA"/>
</dbReference>
<dbReference type="RefSeq" id="WP_194214927.1">
    <property type="nucleotide sequence ID" value="NZ_CP061205.1"/>
</dbReference>
<dbReference type="Proteomes" id="UP001595444">
    <property type="component" value="Unassembled WGS sequence"/>
</dbReference>
<sequence length="403" mass="45099">MKLSHSEKKAELGRHLSAASMLLFPDQRLAVFFSPKAAASSILNWYHRIHGLEQYAKDARTKFGAGKYELMLAHQSSATYGAVLEDLRESILRGESGDWTTVKIVRDPYDRAVSAFLMVLYLRNHTLSFRDFLSLPKAHFTRFGDGHCRQQFSELERLGVLKFNQILKIETGIDNILGGLEKQFNLASGLQSQSLHANKARYEPVGGMTGPVSELPIASEGLKLGKPVPPRQAFLDAHTKQAIYHHYREDFEAYGYPHGLGAGDTGFSVSEITPTARNFMRDELTGGLYSLVKALGPDQRIVFMGAGSTFMEFLFDKEFENQQIVAVLDNAPATRERWQYILGYNLNIPVLAPEDVTTLDFDKLVITSRDIPVVEAQMKALGVDENKFVSVKLLPEFHPLNMG</sequence>
<name>A0ABV7D083_9PROT</name>
<evidence type="ECO:0000313" key="2">
    <source>
        <dbReference type="Proteomes" id="UP001595444"/>
    </source>
</evidence>
<gene>
    <name evidence="1" type="ORF">ACFOKA_01390</name>
</gene>
<protein>
    <recommendedName>
        <fullName evidence="3">Sulfotransferase family protein</fullName>
    </recommendedName>
</protein>
<keyword evidence="2" id="KW-1185">Reference proteome</keyword>
<organism evidence="1 2">
    <name type="scientific">Kordiimonas pumila</name>
    <dbReference type="NCBI Taxonomy" id="2161677"/>
    <lineage>
        <taxon>Bacteria</taxon>
        <taxon>Pseudomonadati</taxon>
        <taxon>Pseudomonadota</taxon>
        <taxon>Alphaproteobacteria</taxon>
        <taxon>Kordiimonadales</taxon>
        <taxon>Kordiimonadaceae</taxon>
        <taxon>Kordiimonas</taxon>
    </lineage>
</organism>
<dbReference type="Gene3D" id="3.40.50.720">
    <property type="entry name" value="NAD(P)-binding Rossmann-like Domain"/>
    <property type="match status" value="1"/>
</dbReference>
<evidence type="ECO:0000313" key="1">
    <source>
        <dbReference type="EMBL" id="MFC3050551.1"/>
    </source>
</evidence>
<reference evidence="2" key="1">
    <citation type="journal article" date="2019" name="Int. J. Syst. Evol. Microbiol.">
        <title>The Global Catalogue of Microorganisms (GCM) 10K type strain sequencing project: providing services to taxonomists for standard genome sequencing and annotation.</title>
        <authorList>
            <consortium name="The Broad Institute Genomics Platform"/>
            <consortium name="The Broad Institute Genome Sequencing Center for Infectious Disease"/>
            <person name="Wu L."/>
            <person name="Ma J."/>
        </authorList>
    </citation>
    <scope>NUCLEOTIDE SEQUENCE [LARGE SCALE GENOMIC DNA]</scope>
    <source>
        <strain evidence="2">KCTC 62164</strain>
    </source>
</reference>
<evidence type="ECO:0008006" key="3">
    <source>
        <dbReference type="Google" id="ProtNLM"/>
    </source>
</evidence>
<proteinExistence type="predicted"/>
<comment type="caution">
    <text evidence="1">The sequence shown here is derived from an EMBL/GenBank/DDBJ whole genome shotgun (WGS) entry which is preliminary data.</text>
</comment>
<accession>A0ABV7D083</accession>